<keyword evidence="2" id="KW-1185">Reference proteome</keyword>
<sequence>MNTKRILFATMPMDGHLNPLTGLAVHLKNQGHDVRWYTGPSYADKIQKLGIPYYPYQQAQEINQLNLDTALPERQHIKGTLARLRFDINNVFLLRAPEFTADLTAIYKEWPYDLLVCDLLFAGGPFIKQLLNVPVATVGVVPLTETSKGLPPTGLGLVPSNNIFGRMKHSFLRYLTNNHLFKSCTDLYNKLLADHGLPPSPDFVFDAFVRQPDVFLQSGTPGFDYNRPNKSANIRFVGPMLPYSQSVRNPFRQVALAKQYKRVVLVTQGTVERDPAKIILPTLEAFKDDEKTLVIATTGGSQTKELQARYPQANIIIDDFIDFNSVMPYADVYVTNAGYGGVTMAIQNSLPMVAAGVHEGKNEIAARVGYFKLGVDLKTETPTAVQIRQGVERVLTDLQYKRNVQKLADEFRQYDANALCEQYITPLLEKSDVNLQVA</sequence>
<dbReference type="PANTHER" id="PTHR48050">
    <property type="entry name" value="STEROL 3-BETA-GLUCOSYLTRANSFERASE"/>
    <property type="match status" value="1"/>
</dbReference>
<dbReference type="RefSeq" id="WP_245776583.1">
    <property type="nucleotide sequence ID" value="NZ_FOLQ01000002.1"/>
</dbReference>
<dbReference type="AlphaFoldDB" id="A0A1I1N6S6"/>
<reference evidence="1 2" key="1">
    <citation type="submission" date="2016-10" db="EMBL/GenBank/DDBJ databases">
        <authorList>
            <person name="de Groot N.N."/>
        </authorList>
    </citation>
    <scope>NUCLEOTIDE SEQUENCE [LARGE SCALE GENOMIC DNA]</scope>
    <source>
        <strain evidence="1 2">DSM 26130</strain>
    </source>
</reference>
<dbReference type="GO" id="GO:0017000">
    <property type="term" value="P:antibiotic biosynthetic process"/>
    <property type="evidence" value="ECO:0007669"/>
    <property type="project" value="UniProtKB-ARBA"/>
</dbReference>
<dbReference type="InterPro" id="IPR050426">
    <property type="entry name" value="Glycosyltransferase_28"/>
</dbReference>
<dbReference type="SUPFAM" id="SSF53756">
    <property type="entry name" value="UDP-Glycosyltransferase/glycogen phosphorylase"/>
    <property type="match status" value="1"/>
</dbReference>
<dbReference type="STRING" id="662367.SAMN05216167_102776"/>
<dbReference type="PANTHER" id="PTHR48050:SF13">
    <property type="entry name" value="STEROL 3-BETA-GLUCOSYLTRANSFERASE UGT80A2"/>
    <property type="match status" value="1"/>
</dbReference>
<dbReference type="CDD" id="cd03784">
    <property type="entry name" value="GT1_Gtf-like"/>
    <property type="match status" value="1"/>
</dbReference>
<dbReference type="GO" id="GO:0008194">
    <property type="term" value="F:UDP-glycosyltransferase activity"/>
    <property type="evidence" value="ECO:0007669"/>
    <property type="project" value="InterPro"/>
</dbReference>
<dbReference type="InterPro" id="IPR002213">
    <property type="entry name" value="UDP_glucos_trans"/>
</dbReference>
<evidence type="ECO:0000313" key="1">
    <source>
        <dbReference type="EMBL" id="SFC90513.1"/>
    </source>
</evidence>
<dbReference type="Gene3D" id="3.40.50.2000">
    <property type="entry name" value="Glycogen Phosphorylase B"/>
    <property type="match status" value="2"/>
</dbReference>
<proteinExistence type="predicted"/>
<protein>
    <submittedName>
        <fullName evidence="1">Glycosyltransferase, MGT family</fullName>
    </submittedName>
</protein>
<accession>A0A1I1N6S6</accession>
<name>A0A1I1N6S6_9BACT</name>
<evidence type="ECO:0000313" key="2">
    <source>
        <dbReference type="Proteomes" id="UP000198598"/>
    </source>
</evidence>
<organism evidence="1 2">
    <name type="scientific">Spirosoma endophyticum</name>
    <dbReference type="NCBI Taxonomy" id="662367"/>
    <lineage>
        <taxon>Bacteria</taxon>
        <taxon>Pseudomonadati</taxon>
        <taxon>Bacteroidota</taxon>
        <taxon>Cytophagia</taxon>
        <taxon>Cytophagales</taxon>
        <taxon>Cytophagaceae</taxon>
        <taxon>Spirosoma</taxon>
    </lineage>
</organism>
<keyword evidence="1" id="KW-0808">Transferase</keyword>
<dbReference type="Proteomes" id="UP000198598">
    <property type="component" value="Unassembled WGS sequence"/>
</dbReference>
<dbReference type="EMBL" id="FOLQ01000002">
    <property type="protein sequence ID" value="SFC90513.1"/>
    <property type="molecule type" value="Genomic_DNA"/>
</dbReference>
<dbReference type="Pfam" id="PF00201">
    <property type="entry name" value="UDPGT"/>
    <property type="match status" value="1"/>
</dbReference>
<gene>
    <name evidence="1" type="ORF">SAMN05216167_102776</name>
</gene>